<dbReference type="EMBL" id="CP122566">
    <property type="protein sequence ID" value="WGH92587.1"/>
    <property type="molecule type" value="Genomic_DNA"/>
</dbReference>
<protein>
    <submittedName>
        <fullName evidence="2">MbtH family protein</fullName>
    </submittedName>
</protein>
<dbReference type="RefSeq" id="WP_136090057.1">
    <property type="nucleotide sequence ID" value="NZ_CP122561.1"/>
</dbReference>
<evidence type="ECO:0000313" key="2">
    <source>
        <dbReference type="EMBL" id="WGH92587.1"/>
    </source>
</evidence>
<dbReference type="PANTHER" id="PTHR38444:SF1">
    <property type="entry name" value="ENTEROBACTIN BIOSYNTHESIS PROTEIN YBDZ"/>
    <property type="match status" value="1"/>
</dbReference>
<proteinExistence type="predicted"/>
<dbReference type="Proteomes" id="UP001224674">
    <property type="component" value="Chromosome"/>
</dbReference>
<accession>A0AAJ6AH07</accession>
<dbReference type="GO" id="GO:0019290">
    <property type="term" value="P:siderophore biosynthetic process"/>
    <property type="evidence" value="ECO:0007669"/>
    <property type="project" value="TreeGrafter"/>
</dbReference>
<dbReference type="Gene3D" id="3.90.820.10">
    <property type="entry name" value="Structural Genomics, Unknown Function 30-nov-00 1gh9 Mol_id"/>
    <property type="match status" value="1"/>
</dbReference>
<dbReference type="GO" id="GO:0005829">
    <property type="term" value="C:cytosol"/>
    <property type="evidence" value="ECO:0007669"/>
    <property type="project" value="TreeGrafter"/>
</dbReference>
<evidence type="ECO:0000313" key="3">
    <source>
        <dbReference type="Proteomes" id="UP001224674"/>
    </source>
</evidence>
<dbReference type="InterPro" id="IPR038020">
    <property type="entry name" value="MbtH-like_sf"/>
</dbReference>
<dbReference type="SUPFAM" id="SSF160582">
    <property type="entry name" value="MbtH-like"/>
    <property type="match status" value="1"/>
</dbReference>
<dbReference type="InterPro" id="IPR037407">
    <property type="entry name" value="MLP_fam"/>
</dbReference>
<gene>
    <name evidence="2" type="ORF">QDX21_09810</name>
</gene>
<name>A0AAJ6AH07_9MICC</name>
<dbReference type="GeneID" id="83696149"/>
<dbReference type="PANTHER" id="PTHR38444">
    <property type="entry name" value="ENTEROBACTIN BIOSYNTHESIS PROTEIN YBDZ"/>
    <property type="match status" value="1"/>
</dbReference>
<evidence type="ECO:0000259" key="1">
    <source>
        <dbReference type="SMART" id="SM00923"/>
    </source>
</evidence>
<organism evidence="2 3">
    <name type="scientific">Auritidibacter ignavus</name>
    <dbReference type="NCBI Taxonomy" id="678932"/>
    <lineage>
        <taxon>Bacteria</taxon>
        <taxon>Bacillati</taxon>
        <taxon>Actinomycetota</taxon>
        <taxon>Actinomycetes</taxon>
        <taxon>Micrococcales</taxon>
        <taxon>Micrococcaceae</taxon>
        <taxon>Auritidibacter</taxon>
    </lineage>
</organism>
<feature type="domain" description="MbtH-like" evidence="1">
    <location>
        <begin position="2"/>
        <end position="52"/>
    </location>
</feature>
<sequence length="62" mass="6935">MSVLDNESGSFYILTNEKLEKSLWPEFKTVPDGWRLAFGPGTRSECLAWVEEGASVAQNADR</sequence>
<dbReference type="AlphaFoldDB" id="A0AAJ6AH07"/>
<dbReference type="InterPro" id="IPR005153">
    <property type="entry name" value="MbtH-like_dom"/>
</dbReference>
<reference evidence="2 3" key="1">
    <citation type="submission" date="2023-03" db="EMBL/GenBank/DDBJ databases">
        <title>Complete genome sequences of several Auritidibacter ignavus strains isolated from ear infections.</title>
        <authorList>
            <person name="Baehr T."/>
            <person name="Baumhoegger A.M."/>
        </authorList>
    </citation>
    <scope>NUCLEOTIDE SEQUENCE [LARGE SCALE GENOMIC DNA]</scope>
    <source>
        <strain evidence="2 3">BABAE-6</strain>
    </source>
</reference>
<keyword evidence="3" id="KW-1185">Reference proteome</keyword>
<dbReference type="Pfam" id="PF03621">
    <property type="entry name" value="MbtH"/>
    <property type="match status" value="1"/>
</dbReference>
<dbReference type="SMART" id="SM00923">
    <property type="entry name" value="MbtH"/>
    <property type="match status" value="1"/>
</dbReference>